<feature type="transmembrane region" description="Helical" evidence="11">
    <location>
        <begin position="211"/>
        <end position="234"/>
    </location>
</feature>
<dbReference type="AlphaFoldDB" id="A1WYM3"/>
<dbReference type="RefSeq" id="WP_011814807.1">
    <property type="nucleotide sequence ID" value="NC_008789.1"/>
</dbReference>
<sequence>MARLSWRGLDAGGRRLSGTCHADSPSAVHHALAEQGVAVTAVRRELWRPRRRQPGSARRAAILRRLASVLEAGAPLSEALRVTAAQAPDAALRNGLRGVRYAVERGTDLATAFGTEFPGLRPAHRALLAAGTWTGDLPAALGSVAAEIEREAAIVAQLRRALTYPAVVAGAALTLIALLLTAVVPRFAGLFEQSGEPLPAPTRAVLAASEGFAVVAPATLLLGLVTGIGLTAALRRRPAWRRHAAAGLARMPWLGTLLLEAALSRWSATLARLHGAGVPLLDALPRAAEAARGADLEPRLAHLGQRIGAGESLAEALRKSLPESREISQLVAIGERSGRLEELLHEAATLHQQRLEARLQRAGALLEPALILLLGAITAGVVAALYLPVFRMGATL</sequence>
<dbReference type="GO" id="GO:0015628">
    <property type="term" value="P:protein secretion by the type II secretion system"/>
    <property type="evidence" value="ECO:0007669"/>
    <property type="project" value="TreeGrafter"/>
</dbReference>
<dbReference type="PRINTS" id="PR00812">
    <property type="entry name" value="BCTERIALGSPF"/>
</dbReference>
<dbReference type="OrthoDB" id="9805682at2"/>
<organism evidence="13 14">
    <name type="scientific">Halorhodospira halophila (strain DSM 244 / SL1)</name>
    <name type="common">Ectothiorhodospira halophila (strain DSM 244 / SL1)</name>
    <dbReference type="NCBI Taxonomy" id="349124"/>
    <lineage>
        <taxon>Bacteria</taxon>
        <taxon>Pseudomonadati</taxon>
        <taxon>Pseudomonadota</taxon>
        <taxon>Gammaproteobacteria</taxon>
        <taxon>Chromatiales</taxon>
        <taxon>Ectothiorhodospiraceae</taxon>
        <taxon>Halorhodospira</taxon>
    </lineage>
</organism>
<protein>
    <recommendedName>
        <fullName evidence="9">General secretion pathway protein F</fullName>
    </recommendedName>
</protein>
<dbReference type="PROSITE" id="PS00874">
    <property type="entry name" value="T2SP_F"/>
    <property type="match status" value="1"/>
</dbReference>
<feature type="domain" description="Type II secretion system protein GspF" evidence="12">
    <location>
        <begin position="63"/>
        <end position="185"/>
    </location>
</feature>
<reference evidence="14" key="1">
    <citation type="submission" date="2006-12" db="EMBL/GenBank/DDBJ databases">
        <title>Complete sequence of Halorhodospira halophila SL1.</title>
        <authorList>
            <consortium name="US DOE Joint Genome Institute"/>
            <person name="Copeland A."/>
            <person name="Lucas S."/>
            <person name="Lapidus A."/>
            <person name="Barry K."/>
            <person name="Detter J.C."/>
            <person name="Glavina del Rio T."/>
            <person name="Hammon N."/>
            <person name="Israni S."/>
            <person name="Dalin E."/>
            <person name="Tice H."/>
            <person name="Pitluck S."/>
            <person name="Saunders E."/>
            <person name="Brettin T."/>
            <person name="Bruce D."/>
            <person name="Han C."/>
            <person name="Tapia R."/>
            <person name="Schmutz J."/>
            <person name="Larimer F."/>
            <person name="Land M."/>
            <person name="Hauser L."/>
            <person name="Kyrpides N."/>
            <person name="Mikhailova N."/>
            <person name="Hoff W."/>
            <person name="Richardson P."/>
        </authorList>
    </citation>
    <scope>NUCLEOTIDE SEQUENCE [LARGE SCALE GENOMIC DNA]</scope>
    <source>
        <strain evidence="14">DSM 244 / SL1</strain>
    </source>
</reference>
<evidence type="ECO:0000256" key="5">
    <source>
        <dbReference type="ARBA" id="ARBA00022475"/>
    </source>
</evidence>
<dbReference type="KEGG" id="hha:Hhal_2021"/>
<evidence type="ECO:0000256" key="7">
    <source>
        <dbReference type="ARBA" id="ARBA00022989"/>
    </source>
</evidence>
<comment type="subcellular location">
    <subcellularLocation>
        <location evidence="10">Cell inner membrane</location>
        <topology evidence="10">Multi-pass membrane protein</topology>
    </subcellularLocation>
    <subcellularLocation>
        <location evidence="2">Cell membrane</location>
        <topology evidence="2">Multi-pass membrane protein</topology>
    </subcellularLocation>
</comment>
<feature type="transmembrane region" description="Helical" evidence="11">
    <location>
        <begin position="364"/>
        <end position="387"/>
    </location>
</feature>
<evidence type="ECO:0000313" key="13">
    <source>
        <dbReference type="EMBL" id="ABM62785.1"/>
    </source>
</evidence>
<keyword evidence="5" id="KW-1003">Cell membrane</keyword>
<keyword evidence="14" id="KW-1185">Reference proteome</keyword>
<feature type="domain" description="Type II secretion system protein GspF" evidence="12">
    <location>
        <begin position="267"/>
        <end position="388"/>
    </location>
</feature>
<evidence type="ECO:0000256" key="9">
    <source>
        <dbReference type="ARBA" id="ARBA00030750"/>
    </source>
</evidence>
<dbReference type="InterPro" id="IPR042094">
    <property type="entry name" value="T2SS_GspF_sf"/>
</dbReference>
<comment type="similarity">
    <text evidence="3 10">Belongs to the GSP F family.</text>
</comment>
<evidence type="ECO:0000256" key="6">
    <source>
        <dbReference type="ARBA" id="ARBA00022692"/>
    </source>
</evidence>
<dbReference type="STRING" id="349124.Hhal_2021"/>
<proteinExistence type="inferred from homology"/>
<gene>
    <name evidence="13" type="ordered locus">Hhal_2021</name>
</gene>
<evidence type="ECO:0000313" key="14">
    <source>
        <dbReference type="Proteomes" id="UP000000647"/>
    </source>
</evidence>
<keyword evidence="7 11" id="KW-1133">Transmembrane helix</keyword>
<comment type="function">
    <text evidence="1">Component of the type II secretion system inner membrane complex required for the energy-dependent secretion of extracellular factors such as proteases and toxins from the periplasm.</text>
</comment>
<dbReference type="HOGENOM" id="CLU_035032_2_1_6"/>
<dbReference type="InterPro" id="IPR003004">
    <property type="entry name" value="GspF/PilC"/>
</dbReference>
<dbReference type="EMBL" id="CP000544">
    <property type="protein sequence ID" value="ABM62785.1"/>
    <property type="molecule type" value="Genomic_DNA"/>
</dbReference>
<dbReference type="GO" id="GO:0005886">
    <property type="term" value="C:plasma membrane"/>
    <property type="evidence" value="ECO:0007669"/>
    <property type="project" value="UniProtKB-SubCell"/>
</dbReference>
<evidence type="ECO:0000256" key="10">
    <source>
        <dbReference type="RuleBase" id="RU003923"/>
    </source>
</evidence>
<dbReference type="Gene3D" id="1.20.81.30">
    <property type="entry name" value="Type II secretion system (T2SS), domain F"/>
    <property type="match status" value="2"/>
</dbReference>
<evidence type="ECO:0000256" key="2">
    <source>
        <dbReference type="ARBA" id="ARBA00004651"/>
    </source>
</evidence>
<evidence type="ECO:0000256" key="1">
    <source>
        <dbReference type="ARBA" id="ARBA00002684"/>
    </source>
</evidence>
<dbReference type="PANTHER" id="PTHR30012:SF0">
    <property type="entry name" value="TYPE II SECRETION SYSTEM PROTEIN F-RELATED"/>
    <property type="match status" value="1"/>
</dbReference>
<dbReference type="InterPro" id="IPR018076">
    <property type="entry name" value="T2SS_GspF_dom"/>
</dbReference>
<accession>A1WYM3</accession>
<evidence type="ECO:0000256" key="3">
    <source>
        <dbReference type="ARBA" id="ARBA00005745"/>
    </source>
</evidence>
<reference evidence="13 14" key="2">
    <citation type="journal article" date="2013" name="Stand. Genomic Sci.">
        <title>Complete genome sequence of Halorhodospira halophila SL1.</title>
        <authorList>
            <person name="Challacombe J.F."/>
            <person name="Majid S."/>
            <person name="Deole R."/>
            <person name="Brettin T.S."/>
            <person name="Bruce D."/>
            <person name="Delano S.F."/>
            <person name="Detter J.C."/>
            <person name="Gleasner C.D."/>
            <person name="Han C.S."/>
            <person name="Misra M."/>
            <person name="Reitenga K.G."/>
            <person name="Mikhailova N."/>
            <person name="Woyke T."/>
            <person name="Pitluck S."/>
            <person name="Nolan M."/>
            <person name="Land M.L."/>
            <person name="Saunders E."/>
            <person name="Tapia R."/>
            <person name="Lapidus A."/>
            <person name="Ivanova N."/>
            <person name="Hoff W.D."/>
        </authorList>
    </citation>
    <scope>NUCLEOTIDE SEQUENCE [LARGE SCALE GENOMIC DNA]</scope>
    <source>
        <strain evidence="14">DSM 244 / SL1</strain>
    </source>
</reference>
<keyword evidence="6 10" id="KW-0812">Transmembrane</keyword>
<keyword evidence="8 11" id="KW-0472">Membrane</keyword>
<dbReference type="PANTHER" id="PTHR30012">
    <property type="entry name" value="GENERAL SECRETION PATHWAY PROTEIN"/>
    <property type="match status" value="1"/>
</dbReference>
<evidence type="ECO:0000256" key="8">
    <source>
        <dbReference type="ARBA" id="ARBA00023136"/>
    </source>
</evidence>
<dbReference type="eggNOG" id="COG1459">
    <property type="taxonomic scope" value="Bacteria"/>
</dbReference>
<evidence type="ECO:0000259" key="12">
    <source>
        <dbReference type="Pfam" id="PF00482"/>
    </source>
</evidence>
<dbReference type="Proteomes" id="UP000000647">
    <property type="component" value="Chromosome"/>
</dbReference>
<evidence type="ECO:0000256" key="4">
    <source>
        <dbReference type="ARBA" id="ARBA00022448"/>
    </source>
</evidence>
<feature type="transmembrane region" description="Helical" evidence="11">
    <location>
        <begin position="166"/>
        <end position="191"/>
    </location>
</feature>
<dbReference type="Pfam" id="PF00482">
    <property type="entry name" value="T2SSF"/>
    <property type="match status" value="2"/>
</dbReference>
<name>A1WYM3_HALHL</name>
<evidence type="ECO:0000256" key="11">
    <source>
        <dbReference type="SAM" id="Phobius"/>
    </source>
</evidence>
<dbReference type="InterPro" id="IPR001992">
    <property type="entry name" value="T2SS_GspF/T4SS_PilC_CS"/>
</dbReference>
<keyword evidence="4 10" id="KW-0813">Transport</keyword>